<comment type="subcellular location">
    <subcellularLocation>
        <location evidence="1 11">Cell outer membrane</location>
        <topology evidence="1 11">Multi-pass membrane protein</topology>
    </subcellularLocation>
</comment>
<feature type="domain" description="TonB-dependent receptor-like beta-barrel" evidence="14">
    <location>
        <begin position="315"/>
        <end position="745"/>
    </location>
</feature>
<feature type="signal peptide" evidence="13">
    <location>
        <begin position="1"/>
        <end position="24"/>
    </location>
</feature>
<keyword evidence="8 12" id="KW-0798">TonB box</keyword>
<accession>A0ABT4LQ32</accession>
<keyword evidence="2 11" id="KW-0813">Transport</keyword>
<dbReference type="Gene3D" id="2.40.170.20">
    <property type="entry name" value="TonB-dependent receptor, beta-barrel domain"/>
    <property type="match status" value="1"/>
</dbReference>
<evidence type="ECO:0000256" key="1">
    <source>
        <dbReference type="ARBA" id="ARBA00004571"/>
    </source>
</evidence>
<keyword evidence="10 11" id="KW-0998">Cell outer membrane</keyword>
<keyword evidence="3 11" id="KW-1134">Transmembrane beta strand</keyword>
<organism evidence="16 17">
    <name type="scientific">Henriciella marina</name>
    <dbReference type="NCBI Taxonomy" id="453851"/>
    <lineage>
        <taxon>Bacteria</taxon>
        <taxon>Pseudomonadati</taxon>
        <taxon>Pseudomonadota</taxon>
        <taxon>Alphaproteobacteria</taxon>
        <taxon>Hyphomonadales</taxon>
        <taxon>Hyphomonadaceae</taxon>
        <taxon>Henriciella</taxon>
    </lineage>
</organism>
<dbReference type="PANTHER" id="PTHR32552">
    <property type="entry name" value="FERRICHROME IRON RECEPTOR-RELATED"/>
    <property type="match status" value="1"/>
</dbReference>
<evidence type="ECO:0000256" key="13">
    <source>
        <dbReference type="SAM" id="SignalP"/>
    </source>
</evidence>
<keyword evidence="5 11" id="KW-0812">Transmembrane</keyword>
<dbReference type="Proteomes" id="UP001083770">
    <property type="component" value="Unassembled WGS sequence"/>
</dbReference>
<keyword evidence="13" id="KW-0732">Signal</keyword>
<dbReference type="EMBL" id="JAPWGW010000001">
    <property type="protein sequence ID" value="MCZ4296434.1"/>
    <property type="molecule type" value="Genomic_DNA"/>
</dbReference>
<dbReference type="SUPFAM" id="SSF56935">
    <property type="entry name" value="Porins"/>
    <property type="match status" value="1"/>
</dbReference>
<evidence type="ECO:0000313" key="17">
    <source>
        <dbReference type="Proteomes" id="UP001083770"/>
    </source>
</evidence>
<evidence type="ECO:0000256" key="6">
    <source>
        <dbReference type="ARBA" id="ARBA00023004"/>
    </source>
</evidence>
<keyword evidence="4" id="KW-0410">Iron transport</keyword>
<dbReference type="InterPro" id="IPR039426">
    <property type="entry name" value="TonB-dep_rcpt-like"/>
</dbReference>
<dbReference type="InterPro" id="IPR036942">
    <property type="entry name" value="Beta-barrel_TonB_sf"/>
</dbReference>
<evidence type="ECO:0000313" key="16">
    <source>
        <dbReference type="EMBL" id="MCZ4296434.1"/>
    </source>
</evidence>
<proteinExistence type="inferred from homology"/>
<evidence type="ECO:0000256" key="11">
    <source>
        <dbReference type="PROSITE-ProRule" id="PRU01360"/>
    </source>
</evidence>
<keyword evidence="7" id="KW-0406">Ion transport</keyword>
<protein>
    <submittedName>
        <fullName evidence="16">TonB-dependent receptor</fullName>
    </submittedName>
</protein>
<evidence type="ECO:0000256" key="3">
    <source>
        <dbReference type="ARBA" id="ARBA00022452"/>
    </source>
</evidence>
<feature type="domain" description="TonB-dependent receptor plug" evidence="15">
    <location>
        <begin position="58"/>
        <end position="165"/>
    </location>
</feature>
<evidence type="ECO:0000256" key="7">
    <source>
        <dbReference type="ARBA" id="ARBA00023065"/>
    </source>
</evidence>
<evidence type="ECO:0000256" key="4">
    <source>
        <dbReference type="ARBA" id="ARBA00022496"/>
    </source>
</evidence>
<evidence type="ECO:0000259" key="15">
    <source>
        <dbReference type="Pfam" id="PF07715"/>
    </source>
</evidence>
<evidence type="ECO:0000256" key="9">
    <source>
        <dbReference type="ARBA" id="ARBA00023136"/>
    </source>
</evidence>
<dbReference type="Pfam" id="PF07715">
    <property type="entry name" value="Plug"/>
    <property type="match status" value="1"/>
</dbReference>
<evidence type="ECO:0000256" key="2">
    <source>
        <dbReference type="ARBA" id="ARBA00022448"/>
    </source>
</evidence>
<gene>
    <name evidence="16" type="ORF">O4G74_00040</name>
</gene>
<dbReference type="PROSITE" id="PS52016">
    <property type="entry name" value="TONB_DEPENDENT_REC_3"/>
    <property type="match status" value="1"/>
</dbReference>
<keyword evidence="6" id="KW-0408">Iron</keyword>
<dbReference type="RefSeq" id="WP_269400628.1">
    <property type="nucleotide sequence ID" value="NZ_JAPWGW010000001.1"/>
</dbReference>
<evidence type="ECO:0000256" key="5">
    <source>
        <dbReference type="ARBA" id="ARBA00022692"/>
    </source>
</evidence>
<evidence type="ECO:0000256" key="8">
    <source>
        <dbReference type="ARBA" id="ARBA00023077"/>
    </source>
</evidence>
<comment type="similarity">
    <text evidence="11 12">Belongs to the TonB-dependent receptor family.</text>
</comment>
<keyword evidence="16" id="KW-0675">Receptor</keyword>
<reference evidence="16" key="1">
    <citation type="submission" date="2022-12" db="EMBL/GenBank/DDBJ databases">
        <title>Bacterial isolates from different developmental stages of Nematostella vectensis.</title>
        <authorList>
            <person name="Fraune S."/>
        </authorList>
    </citation>
    <scope>NUCLEOTIDE SEQUENCE</scope>
    <source>
        <strain evidence="16">G21632-S1</strain>
    </source>
</reference>
<dbReference type="InterPro" id="IPR012910">
    <property type="entry name" value="Plug_dom"/>
</dbReference>
<dbReference type="PANTHER" id="PTHR32552:SF81">
    <property type="entry name" value="TONB-DEPENDENT OUTER MEMBRANE RECEPTOR"/>
    <property type="match status" value="1"/>
</dbReference>
<feature type="chain" id="PRO_5046940781" evidence="13">
    <location>
        <begin position="25"/>
        <end position="796"/>
    </location>
</feature>
<evidence type="ECO:0000259" key="14">
    <source>
        <dbReference type="Pfam" id="PF00593"/>
    </source>
</evidence>
<keyword evidence="17" id="KW-1185">Reference proteome</keyword>
<keyword evidence="9 11" id="KW-0472">Membrane</keyword>
<sequence>MSAITNRILSGVAIAALAAPFGWAQEDAAPVQQDAQEDEVATLGKVVVTARKRDELLEDVPTAISAFGTEDIERLNINSIDDISSFTPGLQTAESSVSSGGSIALRGVGSGSSNYLGDQAVSINVDGMQIGTLNIRKSAQIDLGQIEILRGPQALFFGKNSPGGVISLKTADPTDEHLVELEASYEAESQDTYYQALFSGPIAENVGLRVVARYSDLNGYFNVRTVPANGDPLVTKAHIDRWPAGEEFFIRGTLVAEPTDRLRLKGKLTYNESQIEGGSILAQQRIACPLGAPQLQPDFPCEADQDIYAGNGRPQDVALANGAPGTNGIGFRNNEQVLGTFQADYKLTPDLTATSVTGYYSFDEVNAHDASIGPRAVLLVPYLPFQMEQVTQEFRLASDWATPVNFTAGVFYEARDTYGSQDAVITAFPPAPFAIGQEETFQDQEAFSAFGQLLWDVTDRLEVSGGLRYSEEEKSLRFFHRGVDVTSNLVTDSLSFDNVSPEVTVSYDATDDLMVFASYKEGFKSGGFDGGFTNGAIAAGNFANTFDEETVTGFEAGLKSTLFDQLVFNLTVYDYDYEDLQVGAFDPDSISFKVLNAAAAKVRGVEADFNWRTPAEGLWLRGSLALNDAKFEEFFSACYLGQTVELGCDTNLNPVTGAYLLQDMSGKQMNNAPEVAATAGMLYEHSFDNGMGLDLTFDATYSSEYYANLRQSPLDLQDAYTKINASLRLYEADEKWALSLVGRNLTDEYTFNASAPITLTGGGSGIATAVEGDRSAVVSRGREVFLKLTYRPVNGL</sequence>
<dbReference type="Pfam" id="PF00593">
    <property type="entry name" value="TonB_dep_Rec_b-barrel"/>
    <property type="match status" value="1"/>
</dbReference>
<dbReference type="InterPro" id="IPR000531">
    <property type="entry name" value="Beta-barrel_TonB"/>
</dbReference>
<evidence type="ECO:0000256" key="12">
    <source>
        <dbReference type="RuleBase" id="RU003357"/>
    </source>
</evidence>
<comment type="caution">
    <text evidence="16">The sequence shown here is derived from an EMBL/GenBank/DDBJ whole genome shotgun (WGS) entry which is preliminary data.</text>
</comment>
<evidence type="ECO:0000256" key="10">
    <source>
        <dbReference type="ARBA" id="ARBA00023237"/>
    </source>
</evidence>
<name>A0ABT4LQ32_9PROT</name>